<gene>
    <name evidence="3" type="primary">LOC113146966</name>
</gene>
<name>A0A6P6RX01_9EIME</name>
<dbReference type="Proteomes" id="UP000515125">
    <property type="component" value="Unplaced"/>
</dbReference>
<proteinExistence type="predicted"/>
<dbReference type="RefSeq" id="XP_026191665.1">
    <property type="nucleotide sequence ID" value="XM_026335880.1"/>
</dbReference>
<feature type="region of interest" description="Disordered" evidence="1">
    <location>
        <begin position="116"/>
        <end position="148"/>
    </location>
</feature>
<reference evidence="3" key="1">
    <citation type="submission" date="2025-08" db="UniProtKB">
        <authorList>
            <consortium name="RefSeq"/>
        </authorList>
    </citation>
    <scope>IDENTIFICATION</scope>
</reference>
<dbReference type="GeneID" id="113146966"/>
<protein>
    <submittedName>
        <fullName evidence="3">Holliday junction resolvase MOC1, chloroplastic-like</fullName>
    </submittedName>
</protein>
<evidence type="ECO:0000313" key="3">
    <source>
        <dbReference type="RefSeq" id="XP_026191665.1"/>
    </source>
</evidence>
<keyword evidence="2" id="KW-1185">Reference proteome</keyword>
<dbReference type="OrthoDB" id="10531782at2759"/>
<feature type="region of interest" description="Disordered" evidence="1">
    <location>
        <begin position="281"/>
        <end position="301"/>
    </location>
</feature>
<evidence type="ECO:0000313" key="2">
    <source>
        <dbReference type="Proteomes" id="UP000515125"/>
    </source>
</evidence>
<sequence>MLWTPLPGRPRCPSCGGSWGGLALSSDGQLARLLPPVTVVRQQQIHDLEHKPASSDVSDTIANQSHLRKIPGAPSPLPVAIVSTAAGLAAAAAAASAGKHMNRICECTVGPYAKAEGSSTLAAPPPPPPGSTAPVAGMGTSAADSRKTPTWRDSIFTAALAAADAIEAKPAKGSPTSVHVAKAAAAAAAGVAAGSAGAASGSKHNKHSTSAEENAIALLSLSTSAATVALLDKDTAALLAHVASSLSPAVLSSAAVLPLIRLLGHVRDLWIQDITRAGAFRGGGPSPGAPSQGPPWDPPVNVTAAGITSGSLRIPRDSLGPLRCMLRPLVSRRARQLMAALVQTDRYIGAARNP</sequence>
<evidence type="ECO:0000256" key="1">
    <source>
        <dbReference type="SAM" id="MobiDB-lite"/>
    </source>
</evidence>
<dbReference type="AlphaFoldDB" id="A0A6P6RX01"/>
<accession>A0A6P6RX01</accession>
<organism evidence="2 3">
    <name type="scientific">Cyclospora cayetanensis</name>
    <dbReference type="NCBI Taxonomy" id="88456"/>
    <lineage>
        <taxon>Eukaryota</taxon>
        <taxon>Sar</taxon>
        <taxon>Alveolata</taxon>
        <taxon>Apicomplexa</taxon>
        <taxon>Conoidasida</taxon>
        <taxon>Coccidia</taxon>
        <taxon>Eucoccidiorida</taxon>
        <taxon>Eimeriorina</taxon>
        <taxon>Eimeriidae</taxon>
        <taxon>Cyclospora</taxon>
    </lineage>
</organism>